<dbReference type="Gene3D" id="3.90.550.10">
    <property type="entry name" value="Spore Coat Polysaccharide Biosynthesis Protein SpsA, Chain A"/>
    <property type="match status" value="1"/>
</dbReference>
<gene>
    <name evidence="2" type="ORF">CO051_02955</name>
</gene>
<dbReference type="Pfam" id="PF00535">
    <property type="entry name" value="Glycos_transf_2"/>
    <property type="match status" value="1"/>
</dbReference>
<dbReference type="AlphaFoldDB" id="A0A2M8EZV9"/>
<comment type="caution">
    <text evidence="2">The sequence shown here is derived from an EMBL/GenBank/DDBJ whole genome shotgun (WGS) entry which is preliminary data.</text>
</comment>
<dbReference type="PANTHER" id="PTHR43179:SF7">
    <property type="entry name" value="RHAMNOSYLTRANSFERASE WBBL"/>
    <property type="match status" value="1"/>
</dbReference>
<evidence type="ECO:0000313" key="3">
    <source>
        <dbReference type="Proteomes" id="UP000231383"/>
    </source>
</evidence>
<organism evidence="2 3">
    <name type="scientific">Candidatus Roizmanbacteria bacterium CG_4_9_14_0_2_um_filter_39_13</name>
    <dbReference type="NCBI Taxonomy" id="1974839"/>
    <lineage>
        <taxon>Bacteria</taxon>
        <taxon>Candidatus Roizmaniibacteriota</taxon>
    </lineage>
</organism>
<sequence>MSINISIIIPTYNNPQLESNLLKNMKYMKGCEVIIVNDNPIFSLAPSLENLDVKVIRHNKNKGFAGAINTGIRTATRDYLFFLNDDVLLQDDSFQKAVNTFQNNPKLFAISCAQIEKNGETIGKNILYWKNGFIQHDRADNLEMGPTGWAEGGSALFDAKKVKLLGGLDELYSPFYWEDIDLSFRAKQHGFEVIFDPDIQVIHHHETTIGSQFSKKRITSIAYRNQLICTWKNITSVLFIIQHKYYLLKLLVQSILKGDSDFLKGFFQAVLLFPQIVLKRFTISHIRSDHEILEKHTQ</sequence>
<accession>A0A2M8EZV9</accession>
<dbReference type="EMBL" id="PFSC01000080">
    <property type="protein sequence ID" value="PJC32574.1"/>
    <property type="molecule type" value="Genomic_DNA"/>
</dbReference>
<dbReference type="Proteomes" id="UP000231383">
    <property type="component" value="Unassembled WGS sequence"/>
</dbReference>
<dbReference type="InterPro" id="IPR029044">
    <property type="entry name" value="Nucleotide-diphossugar_trans"/>
</dbReference>
<dbReference type="SUPFAM" id="SSF53448">
    <property type="entry name" value="Nucleotide-diphospho-sugar transferases"/>
    <property type="match status" value="1"/>
</dbReference>
<feature type="domain" description="Glycosyltransferase 2-like" evidence="1">
    <location>
        <begin position="6"/>
        <end position="158"/>
    </location>
</feature>
<protein>
    <recommendedName>
        <fullName evidence="1">Glycosyltransferase 2-like domain-containing protein</fullName>
    </recommendedName>
</protein>
<proteinExistence type="predicted"/>
<dbReference type="InterPro" id="IPR001173">
    <property type="entry name" value="Glyco_trans_2-like"/>
</dbReference>
<evidence type="ECO:0000313" key="2">
    <source>
        <dbReference type="EMBL" id="PJC32574.1"/>
    </source>
</evidence>
<dbReference type="PANTHER" id="PTHR43179">
    <property type="entry name" value="RHAMNOSYLTRANSFERASE WBBL"/>
    <property type="match status" value="1"/>
</dbReference>
<name>A0A2M8EZV9_9BACT</name>
<reference evidence="3" key="1">
    <citation type="submission" date="2017-09" db="EMBL/GenBank/DDBJ databases">
        <title>Depth-based differentiation of microbial function through sediment-hosted aquifers and enrichment of novel symbionts in the deep terrestrial subsurface.</title>
        <authorList>
            <person name="Probst A.J."/>
            <person name="Ladd B."/>
            <person name="Jarett J.K."/>
            <person name="Geller-Mcgrath D.E."/>
            <person name="Sieber C.M.K."/>
            <person name="Emerson J.B."/>
            <person name="Anantharaman K."/>
            <person name="Thomas B.C."/>
            <person name="Malmstrom R."/>
            <person name="Stieglmeier M."/>
            <person name="Klingl A."/>
            <person name="Woyke T."/>
            <person name="Ryan C.M."/>
            <person name="Banfield J.F."/>
        </authorList>
    </citation>
    <scope>NUCLEOTIDE SEQUENCE [LARGE SCALE GENOMIC DNA]</scope>
</reference>
<evidence type="ECO:0000259" key="1">
    <source>
        <dbReference type="Pfam" id="PF00535"/>
    </source>
</evidence>